<protein>
    <submittedName>
        <fullName evidence="2">ATP-dependent endonuclease of OLD family</fullName>
    </submittedName>
</protein>
<name>A0ABV2EST1_9STRE</name>
<dbReference type="GeneID" id="78827554"/>
<evidence type="ECO:0000313" key="3">
    <source>
        <dbReference type="Proteomes" id="UP001549134"/>
    </source>
</evidence>
<evidence type="ECO:0000259" key="1">
    <source>
        <dbReference type="Pfam" id="PF13175"/>
    </source>
</evidence>
<organism evidence="2 3">
    <name type="scientific">Streptococcus parasuis</name>
    <dbReference type="NCBI Taxonomy" id="1501662"/>
    <lineage>
        <taxon>Bacteria</taxon>
        <taxon>Bacillati</taxon>
        <taxon>Bacillota</taxon>
        <taxon>Bacilli</taxon>
        <taxon>Lactobacillales</taxon>
        <taxon>Streptococcaceae</taxon>
        <taxon>Streptococcus</taxon>
    </lineage>
</organism>
<proteinExistence type="predicted"/>
<dbReference type="SUPFAM" id="SSF52540">
    <property type="entry name" value="P-loop containing nucleoside triphosphate hydrolases"/>
    <property type="match status" value="1"/>
</dbReference>
<keyword evidence="3" id="KW-1185">Reference proteome</keyword>
<keyword evidence="2" id="KW-0255">Endonuclease</keyword>
<dbReference type="GO" id="GO:0004519">
    <property type="term" value="F:endonuclease activity"/>
    <property type="evidence" value="ECO:0007669"/>
    <property type="project" value="UniProtKB-KW"/>
</dbReference>
<keyword evidence="2" id="KW-0540">Nuclease</keyword>
<reference evidence="2 3" key="1">
    <citation type="submission" date="2024-06" db="EMBL/GenBank/DDBJ databases">
        <title>Genomic Encyclopedia of Type Strains, Phase IV (KMG-IV): sequencing the most valuable type-strain genomes for metagenomic binning, comparative biology and taxonomic classification.</title>
        <authorList>
            <person name="Goeker M."/>
        </authorList>
    </citation>
    <scope>NUCLEOTIDE SEQUENCE [LARGE SCALE GENOMIC DNA]</scope>
    <source>
        <strain evidence="2 3">DSM 29126</strain>
    </source>
</reference>
<keyword evidence="2" id="KW-0378">Hydrolase</keyword>
<dbReference type="InterPro" id="IPR041685">
    <property type="entry name" value="AAA_GajA/Old/RecF-like"/>
</dbReference>
<evidence type="ECO:0000313" key="2">
    <source>
        <dbReference type="EMBL" id="MET3534174.1"/>
    </source>
</evidence>
<gene>
    <name evidence="2" type="ORF">ABID50_001333</name>
</gene>
<dbReference type="Pfam" id="PF13175">
    <property type="entry name" value="AAA_15"/>
    <property type="match status" value="1"/>
</dbReference>
<dbReference type="InterPro" id="IPR027417">
    <property type="entry name" value="P-loop_NTPase"/>
</dbReference>
<dbReference type="InterPro" id="IPR051396">
    <property type="entry name" value="Bact_Antivir_Def_Nuclease"/>
</dbReference>
<dbReference type="EMBL" id="JBEPLX010000013">
    <property type="protein sequence ID" value="MET3534174.1"/>
    <property type="molecule type" value="Genomic_DNA"/>
</dbReference>
<feature type="domain" description="Endonuclease GajA/Old nuclease/RecF-like AAA" evidence="1">
    <location>
        <begin position="11"/>
        <end position="389"/>
    </location>
</feature>
<dbReference type="RefSeq" id="WP_237395249.1">
    <property type="nucleotide sequence ID" value="NZ_AP024276.1"/>
</dbReference>
<dbReference type="PANTHER" id="PTHR43581:SF2">
    <property type="entry name" value="EXCINUCLEASE ATPASE SUBUNIT"/>
    <property type="match status" value="1"/>
</dbReference>
<comment type="caution">
    <text evidence="2">The sequence shown here is derived from an EMBL/GenBank/DDBJ whole genome shotgun (WGS) entry which is preliminary data.</text>
</comment>
<sequence length="455" mass="52921">MRAIFKKIGLIKNAEIDLDGITIVAAPNDSGKSTISKTLYMFLETIANFSEEYTSFRSDSIRDDVRQLFIWLNRTLSKNEMKDLFLKLGNLSDENTFLEVEFDDETDSLDFNISLYKYYRNDDGIEKEFQVFKDIYNEIVEDENDNIIKIFDNIINYFSYSDIEKFNLVLKSKIKSYFDGDLVSHDSRDMARVQLIDSKSENHRSIVQTDFSNDVIDTLEFQNNLNEYSKVLYLDSFVNLEDYPFASSPFFMRRSTNIRKKSDEVFKSLIALNEDLNPLRKDLDIQKVVLEEISTIIGGSVEKDAREIYFNKNNDRFSIKNTATGVKIFGALQLILQNYAMTPDLFIIIDEPETNLHPVWQVKLSELIVKLNKLLGIQFLINSHSSNFIEGIKLYSELHETEKFIRFYLINSETQSLENVTQNLQPAYDQLNGSLDILDEVARNILEKKERCGEH</sequence>
<dbReference type="Proteomes" id="UP001549134">
    <property type="component" value="Unassembled WGS sequence"/>
</dbReference>
<accession>A0ABV2EST1</accession>
<dbReference type="PANTHER" id="PTHR43581">
    <property type="entry name" value="ATP/GTP PHOSPHATASE"/>
    <property type="match status" value="1"/>
</dbReference>
<dbReference type="Gene3D" id="3.40.50.300">
    <property type="entry name" value="P-loop containing nucleotide triphosphate hydrolases"/>
    <property type="match status" value="1"/>
</dbReference>